<dbReference type="Gene3D" id="1.10.260.40">
    <property type="entry name" value="lambda repressor-like DNA-binding domains"/>
    <property type="match status" value="1"/>
</dbReference>
<feature type="domain" description="HTH cro/C1-type" evidence="2">
    <location>
        <begin position="5"/>
        <end position="59"/>
    </location>
</feature>
<proteinExistence type="predicted"/>
<keyword evidence="1" id="KW-0238">DNA-binding</keyword>
<evidence type="ECO:0000256" key="1">
    <source>
        <dbReference type="ARBA" id="ARBA00023125"/>
    </source>
</evidence>
<dbReference type="SMART" id="SM00530">
    <property type="entry name" value="HTH_XRE"/>
    <property type="match status" value="1"/>
</dbReference>
<protein>
    <submittedName>
        <fullName evidence="3">Helix-turn-helix transcriptional regulator</fullName>
    </submittedName>
</protein>
<dbReference type="Proteomes" id="UP001489509">
    <property type="component" value="Unassembled WGS sequence"/>
</dbReference>
<accession>A0ABV1DZD5</accession>
<dbReference type="SUPFAM" id="SSF47413">
    <property type="entry name" value="lambda repressor-like DNA-binding domains"/>
    <property type="match status" value="1"/>
</dbReference>
<reference evidence="3 4" key="1">
    <citation type="submission" date="2024-03" db="EMBL/GenBank/DDBJ databases">
        <title>Human intestinal bacterial collection.</title>
        <authorList>
            <person name="Pauvert C."/>
            <person name="Hitch T.C.A."/>
            <person name="Clavel T."/>
        </authorList>
    </citation>
    <scope>NUCLEOTIDE SEQUENCE [LARGE SCALE GENOMIC DNA]</scope>
    <source>
        <strain evidence="3 4">CLA-JM-H44</strain>
    </source>
</reference>
<evidence type="ECO:0000313" key="3">
    <source>
        <dbReference type="EMBL" id="MEQ2440423.1"/>
    </source>
</evidence>
<dbReference type="RefSeq" id="WP_349218975.1">
    <property type="nucleotide sequence ID" value="NZ_JBBMFD010000008.1"/>
</dbReference>
<dbReference type="InterPro" id="IPR001387">
    <property type="entry name" value="Cro/C1-type_HTH"/>
</dbReference>
<dbReference type="Pfam" id="PF01381">
    <property type="entry name" value="HTH_3"/>
    <property type="match status" value="1"/>
</dbReference>
<dbReference type="InterPro" id="IPR010982">
    <property type="entry name" value="Lambda_DNA-bd_dom_sf"/>
</dbReference>
<organism evidence="3 4">
    <name type="scientific">Solibaculum intestinale</name>
    <dbReference type="NCBI Taxonomy" id="3133165"/>
    <lineage>
        <taxon>Bacteria</taxon>
        <taxon>Bacillati</taxon>
        <taxon>Bacillota</taxon>
        <taxon>Clostridia</taxon>
        <taxon>Eubacteriales</taxon>
        <taxon>Oscillospiraceae</taxon>
        <taxon>Solibaculum</taxon>
    </lineage>
</organism>
<comment type="caution">
    <text evidence="3">The sequence shown here is derived from an EMBL/GenBank/DDBJ whole genome shotgun (WGS) entry which is preliminary data.</text>
</comment>
<dbReference type="PANTHER" id="PTHR46558:SF4">
    <property type="entry name" value="DNA-BIDING PHAGE PROTEIN"/>
    <property type="match status" value="1"/>
</dbReference>
<name>A0ABV1DZD5_9FIRM</name>
<keyword evidence="4" id="KW-1185">Reference proteome</keyword>
<dbReference type="CDD" id="cd00093">
    <property type="entry name" value="HTH_XRE"/>
    <property type="match status" value="1"/>
</dbReference>
<dbReference type="EMBL" id="JBBMFD010000008">
    <property type="protein sequence ID" value="MEQ2440423.1"/>
    <property type="molecule type" value="Genomic_DNA"/>
</dbReference>
<gene>
    <name evidence="3" type="ORF">WMO26_06235</name>
</gene>
<sequence>MHERIRQLREEQGLSQSQVAGRILVGVRTYVRYESGEGKIPLRVVVRLAELYGVSVDYLAGLTQERQPHSRKNNR</sequence>
<dbReference type="PROSITE" id="PS50943">
    <property type="entry name" value="HTH_CROC1"/>
    <property type="match status" value="1"/>
</dbReference>
<evidence type="ECO:0000259" key="2">
    <source>
        <dbReference type="PROSITE" id="PS50943"/>
    </source>
</evidence>
<dbReference type="PANTHER" id="PTHR46558">
    <property type="entry name" value="TRACRIPTIONAL REGULATORY PROTEIN-RELATED-RELATED"/>
    <property type="match status" value="1"/>
</dbReference>
<evidence type="ECO:0000313" key="4">
    <source>
        <dbReference type="Proteomes" id="UP001489509"/>
    </source>
</evidence>